<evidence type="ECO:0000256" key="4">
    <source>
        <dbReference type="ARBA" id="ARBA00022833"/>
    </source>
</evidence>
<dbReference type="Gene3D" id="3.90.180.10">
    <property type="entry name" value="Medium-chain alcohol dehydrogenases, catalytic domain"/>
    <property type="match status" value="2"/>
</dbReference>
<keyword evidence="5" id="KW-0560">Oxidoreductase</keyword>
<keyword evidence="3" id="KW-0479">Metal-binding</keyword>
<organism evidence="7 8">
    <name type="scientific">Paenibacillus germinis</name>
    <dbReference type="NCBI Taxonomy" id="2654979"/>
    <lineage>
        <taxon>Bacteria</taxon>
        <taxon>Bacillati</taxon>
        <taxon>Bacillota</taxon>
        <taxon>Bacilli</taxon>
        <taxon>Bacillales</taxon>
        <taxon>Paenibacillaceae</taxon>
        <taxon>Paenibacillus</taxon>
    </lineage>
</organism>
<gene>
    <name evidence="7" type="ORF">GC102_15610</name>
</gene>
<comment type="cofactor">
    <cofactor evidence="1">
        <name>Zn(2+)</name>
        <dbReference type="ChEBI" id="CHEBI:29105"/>
    </cofactor>
</comment>
<reference evidence="7 8" key="1">
    <citation type="submission" date="2019-10" db="EMBL/GenBank/DDBJ databases">
        <title>Description of Paenibacillus choica sp. nov.</title>
        <authorList>
            <person name="Carlier A."/>
            <person name="Qi S."/>
        </authorList>
    </citation>
    <scope>NUCLEOTIDE SEQUENCE [LARGE SCALE GENOMIC DNA]</scope>
    <source>
        <strain evidence="7 8">LMG 31460</strain>
    </source>
</reference>
<dbReference type="PANTHER" id="PTHR43350:SF19">
    <property type="entry name" value="D-GULOSIDE 3-DEHYDROGENASE"/>
    <property type="match status" value="1"/>
</dbReference>
<comment type="caution">
    <text evidence="7">The sequence shown here is derived from an EMBL/GenBank/DDBJ whole genome shotgun (WGS) entry which is preliminary data.</text>
</comment>
<dbReference type="Pfam" id="PF00107">
    <property type="entry name" value="ADH_zinc_N"/>
    <property type="match status" value="1"/>
</dbReference>
<dbReference type="Proteomes" id="UP000658690">
    <property type="component" value="Unassembled WGS sequence"/>
</dbReference>
<protein>
    <submittedName>
        <fullName evidence="7">Zinc-binding dehydrogenase</fullName>
    </submittedName>
</protein>
<dbReference type="PANTHER" id="PTHR43350">
    <property type="entry name" value="NAD-DEPENDENT ALCOHOL DEHYDROGENASE"/>
    <property type="match status" value="1"/>
</dbReference>
<dbReference type="Pfam" id="PF08240">
    <property type="entry name" value="ADH_N"/>
    <property type="match status" value="1"/>
</dbReference>
<evidence type="ECO:0000259" key="6">
    <source>
        <dbReference type="SMART" id="SM00829"/>
    </source>
</evidence>
<comment type="similarity">
    <text evidence="2">Belongs to the zinc-containing alcohol dehydrogenase family.</text>
</comment>
<dbReference type="InterPro" id="IPR013149">
    <property type="entry name" value="ADH-like_C"/>
</dbReference>
<dbReference type="SMART" id="SM00829">
    <property type="entry name" value="PKS_ER"/>
    <property type="match status" value="1"/>
</dbReference>
<evidence type="ECO:0000256" key="1">
    <source>
        <dbReference type="ARBA" id="ARBA00001947"/>
    </source>
</evidence>
<dbReference type="InterPro" id="IPR013154">
    <property type="entry name" value="ADH-like_N"/>
</dbReference>
<name>A0ABX1Z5P6_9BACL</name>
<accession>A0ABX1Z5P6</accession>
<dbReference type="InterPro" id="IPR036291">
    <property type="entry name" value="NAD(P)-bd_dom_sf"/>
</dbReference>
<keyword evidence="8" id="KW-1185">Reference proteome</keyword>
<evidence type="ECO:0000313" key="8">
    <source>
        <dbReference type="Proteomes" id="UP000658690"/>
    </source>
</evidence>
<evidence type="ECO:0000256" key="2">
    <source>
        <dbReference type="ARBA" id="ARBA00008072"/>
    </source>
</evidence>
<dbReference type="InterPro" id="IPR020843">
    <property type="entry name" value="ER"/>
</dbReference>
<dbReference type="InterPro" id="IPR011032">
    <property type="entry name" value="GroES-like_sf"/>
</dbReference>
<keyword evidence="4" id="KW-0862">Zinc</keyword>
<dbReference type="SUPFAM" id="SSF50129">
    <property type="entry name" value="GroES-like"/>
    <property type="match status" value="1"/>
</dbReference>
<dbReference type="EMBL" id="WHOC01000076">
    <property type="protein sequence ID" value="NOU87200.1"/>
    <property type="molecule type" value="Genomic_DNA"/>
</dbReference>
<proteinExistence type="inferred from homology"/>
<feature type="domain" description="Enoyl reductase (ER)" evidence="6">
    <location>
        <begin position="8"/>
        <end position="334"/>
    </location>
</feature>
<dbReference type="Gene3D" id="3.40.50.720">
    <property type="entry name" value="NAD(P)-binding Rossmann-like Domain"/>
    <property type="match status" value="1"/>
</dbReference>
<evidence type="ECO:0000313" key="7">
    <source>
        <dbReference type="EMBL" id="NOU87200.1"/>
    </source>
</evidence>
<evidence type="ECO:0000256" key="5">
    <source>
        <dbReference type="ARBA" id="ARBA00023002"/>
    </source>
</evidence>
<evidence type="ECO:0000256" key="3">
    <source>
        <dbReference type="ARBA" id="ARBA00022723"/>
    </source>
</evidence>
<dbReference type="SUPFAM" id="SSF51735">
    <property type="entry name" value="NAD(P)-binding Rossmann-fold domains"/>
    <property type="match status" value="1"/>
</dbReference>
<sequence>MKPVRGGREMETLRIVFTEKQKVEVRKETFDPALGQTEILCAALCSLISTGTELQCLRGVFDPDTNWSDWVKYPFYPGYCMVAEVLEIGPEVKGIQKGDRVFVENSHSQYFKTDAKHAYLLPQHISAEQGVWINLSKTTQLGVRRAELQLGETVGVIGLGLLGQLVTQYLYLSGVKEIFAIDPAESRLQLVHERPGIHLLPMDAGKAHEEINHKTDGRMLDVIFDITGHPAVLAQATRLVKPLGRVILLGDTATPSEQGMGRNVVSNSVSILGIHAQMNYNGWNHPEMAALFLSYIAQGRMDVLPLNTHHYSPSEAPQVYDSLVQNRSSAMGVLFDWTKLMGGSEL</sequence>
<dbReference type="CDD" id="cd08255">
    <property type="entry name" value="2-desacetyl-2-hydroxyethyl_bacteriochlorophyllide_like"/>
    <property type="match status" value="1"/>
</dbReference>